<gene>
    <name evidence="2" type="ORF">HDE68_002862</name>
</gene>
<feature type="transmembrane region" description="Helical" evidence="1">
    <location>
        <begin position="46"/>
        <end position="66"/>
    </location>
</feature>
<keyword evidence="1" id="KW-1133">Transmembrane helix</keyword>
<evidence type="ECO:0000256" key="1">
    <source>
        <dbReference type="SAM" id="Phobius"/>
    </source>
</evidence>
<dbReference type="AlphaFoldDB" id="A0A7W8ZMW7"/>
<reference evidence="2 3" key="1">
    <citation type="submission" date="2020-08" db="EMBL/GenBank/DDBJ databases">
        <title>Genomic Encyclopedia of Type Strains, Phase IV (KMG-V): Genome sequencing to study the core and pangenomes of soil and plant-associated prokaryotes.</title>
        <authorList>
            <person name="Whitman W."/>
        </authorList>
    </citation>
    <scope>NUCLEOTIDE SEQUENCE [LARGE SCALE GENOMIC DNA]</scope>
    <source>
        <strain evidence="2 3">S3M1</strain>
    </source>
</reference>
<sequence>MTESLLISFPAMILAFALLELFLPYFNHLLYIHMVIDYDSALTRAVLAGLIVISGLLAGSYPSLYLSSFTPG</sequence>
<dbReference type="EMBL" id="JACHCE010000004">
    <property type="protein sequence ID" value="MBB5636949.1"/>
    <property type="molecule type" value="Genomic_DNA"/>
</dbReference>
<feature type="transmembrane region" description="Helical" evidence="1">
    <location>
        <begin position="6"/>
        <end position="26"/>
    </location>
</feature>
<dbReference type="Proteomes" id="UP000537204">
    <property type="component" value="Unassembled WGS sequence"/>
</dbReference>
<evidence type="ECO:0000313" key="2">
    <source>
        <dbReference type="EMBL" id="MBB5636949.1"/>
    </source>
</evidence>
<proteinExistence type="predicted"/>
<evidence type="ECO:0000313" key="3">
    <source>
        <dbReference type="Proteomes" id="UP000537204"/>
    </source>
</evidence>
<keyword evidence="1" id="KW-0472">Membrane</keyword>
<dbReference type="RefSeq" id="WP_183882848.1">
    <property type="nucleotide sequence ID" value="NZ_JACHCE010000004.1"/>
</dbReference>
<accession>A0A7W8ZMW7</accession>
<protein>
    <submittedName>
        <fullName evidence="2">Uncharacterized protein</fullName>
    </submittedName>
</protein>
<keyword evidence="1" id="KW-0812">Transmembrane</keyword>
<organism evidence="2 3">
    <name type="scientific">Pedobacter cryoconitis</name>
    <dbReference type="NCBI Taxonomy" id="188932"/>
    <lineage>
        <taxon>Bacteria</taxon>
        <taxon>Pseudomonadati</taxon>
        <taxon>Bacteroidota</taxon>
        <taxon>Sphingobacteriia</taxon>
        <taxon>Sphingobacteriales</taxon>
        <taxon>Sphingobacteriaceae</taxon>
        <taxon>Pedobacter</taxon>
    </lineage>
</organism>
<name>A0A7W8ZMW7_9SPHI</name>
<comment type="caution">
    <text evidence="2">The sequence shown here is derived from an EMBL/GenBank/DDBJ whole genome shotgun (WGS) entry which is preliminary data.</text>
</comment>